<proteinExistence type="predicted"/>
<dbReference type="AlphaFoldDB" id="A0ABD5RVK2"/>
<dbReference type="EMBL" id="JBHSWU010000007">
    <property type="protein sequence ID" value="MFC6723191.1"/>
    <property type="molecule type" value="Genomic_DNA"/>
</dbReference>
<reference evidence="1 2" key="1">
    <citation type="journal article" date="2019" name="Int. J. Syst. Evol. Microbiol.">
        <title>The Global Catalogue of Microorganisms (GCM) 10K type strain sequencing project: providing services to taxonomists for standard genome sequencing and annotation.</title>
        <authorList>
            <consortium name="The Broad Institute Genomics Platform"/>
            <consortium name="The Broad Institute Genome Sequencing Center for Infectious Disease"/>
            <person name="Wu L."/>
            <person name="Ma J."/>
        </authorList>
    </citation>
    <scope>NUCLEOTIDE SEQUENCE [LARGE SCALE GENOMIC DNA]</scope>
    <source>
        <strain evidence="1 2">NBRC 111368</strain>
    </source>
</reference>
<organism evidence="1 2">
    <name type="scientific">Halobium palmae</name>
    <dbReference type="NCBI Taxonomy" id="1776492"/>
    <lineage>
        <taxon>Archaea</taxon>
        <taxon>Methanobacteriati</taxon>
        <taxon>Methanobacteriota</taxon>
        <taxon>Stenosarchaea group</taxon>
        <taxon>Halobacteria</taxon>
        <taxon>Halobacteriales</taxon>
        <taxon>Haloferacaceae</taxon>
        <taxon>Halobium</taxon>
    </lineage>
</organism>
<name>A0ABD5RVK2_9EURY</name>
<evidence type="ECO:0000313" key="1">
    <source>
        <dbReference type="EMBL" id="MFC6723191.1"/>
    </source>
</evidence>
<keyword evidence="2" id="KW-1185">Reference proteome</keyword>
<protein>
    <submittedName>
        <fullName evidence="1">Uncharacterized protein</fullName>
    </submittedName>
</protein>
<comment type="caution">
    <text evidence="1">The sequence shown here is derived from an EMBL/GenBank/DDBJ whole genome shotgun (WGS) entry which is preliminary data.</text>
</comment>
<accession>A0ABD5RVK2</accession>
<evidence type="ECO:0000313" key="2">
    <source>
        <dbReference type="Proteomes" id="UP001596328"/>
    </source>
</evidence>
<sequence>MADIPDFDDELRERLRKHQEEIIAEQMAEAEVDRISEGAIEAALDDDDE</sequence>
<gene>
    <name evidence="1" type="ORF">ACFQE1_02040</name>
</gene>
<dbReference type="Proteomes" id="UP001596328">
    <property type="component" value="Unassembled WGS sequence"/>
</dbReference>